<sequence length="1068" mass="117020">MLAHNSDLCRRKKIRCDGLVPVCSNCKAFDLECTYKDTTKKRGPPKGYIEAIENRLHKLENLLGEMAQGDDPKAKSLLKELSTPLETPTGEQIFNKPQRRSTHNSDKGKVFLWQNQPVRPKGDSSSSAPNNDLHFGYGASGPILPSSLDTCSLDTSSTSSTSTRNKPKLSSISNILQGGRNANDGGEVGDSTGQLAMDANGQYRYLGKSSGFYLLQKSRTYHHGAFHLSNSQQRASFYNGRLSSPSASSPANSSPSSSSSPINSSILTANRPPNIDPYDLPSPRLSTVLIRLYFQHFYPILPIFYQRQLSSSLDDPAEPISPLLLNAIYAVASRVCDDVAVRSDPTRPETAGEVFFERAKCLLDSQYDIPRISTVQALLLLSSHQQGTMKSARAWLYSGMAFRMALDLGLNRNCDHWQIPADEKERRKRVFWCSYACDVMASATYGRSSTFEESDCDIPFPTVEDNEIPVYRHPSGDPTIPQPPPPGPLMTLSHLVKICDILGHVLKNIYYAKALKHSDIRHIGQVVSSLTGRLSHWYKNLPSALCMDESDPSSHQQDNISYPICVAQLHMVYHTTVILLHRLFIPNNTSDLSPEAISEYNTCAVSATAIMNIANRMLQHKVLRYVFHSVVYFVFTAGIIFINSASSSNDAAKSFDAKVNINNIMRLLEELEKTWTSASRSANILGELAGLRDLNLPTCENTLRPIVHQHHPQRSNHSSPILSSSTTSSSIGTNANAVDVSAGASSPADIRNYDETKQQPFINDKKQWDQHNIMMGSFSNQLGANTDYVNNPRGFKTTSPQQIQQPVGKGNMDPFAAPDTIPVPSQRQFDLSGAAFWGVPPSLDMEEWSHYLGTQLPNYQQQQYPPQQQSKIPNVPSHQVLPAQQQQSTSSSPHSSPSTQPHLIPSRNILSQFNPASSTPPSSSSSSSFSKPNPVATGPFTSMIHSQADLPSATDTSPSNGIASFDRPPSMISTTLSNVSSPGTRFTRKHLIHSDANVDVLSGMSIPLDLAGENTPSTSLFGLLGGEPGASGLMANELLGGTQDDQQQQQQQQQGNDGLYGSDGMIYY</sequence>
<dbReference type="GO" id="GO:0006351">
    <property type="term" value="P:DNA-templated transcription"/>
    <property type="evidence" value="ECO:0007669"/>
    <property type="project" value="InterPro"/>
</dbReference>
<feature type="compositionally biased region" description="Low complexity" evidence="8">
    <location>
        <begin position="715"/>
        <end position="730"/>
    </location>
</feature>
<dbReference type="STRING" id="4829.A0A163J2M4"/>
<keyword evidence="5" id="KW-0238">DNA-binding</keyword>
<dbReference type="PANTHER" id="PTHR31313">
    <property type="entry name" value="TY1 ENHANCER ACTIVATOR"/>
    <property type="match status" value="1"/>
</dbReference>
<dbReference type="GO" id="GO:0005634">
    <property type="term" value="C:nucleus"/>
    <property type="evidence" value="ECO:0007669"/>
    <property type="project" value="UniProtKB-SubCell"/>
</dbReference>
<dbReference type="PROSITE" id="PS50048">
    <property type="entry name" value="ZN2_CY6_FUNGAL_2"/>
    <property type="match status" value="1"/>
</dbReference>
<dbReference type="InterPro" id="IPR036864">
    <property type="entry name" value="Zn2-C6_fun-type_DNA-bd_sf"/>
</dbReference>
<evidence type="ECO:0000313" key="10">
    <source>
        <dbReference type="EMBL" id="SAL96793.1"/>
    </source>
</evidence>
<dbReference type="SMART" id="SM00906">
    <property type="entry name" value="Fungal_trans"/>
    <property type="match status" value="1"/>
</dbReference>
<protein>
    <recommendedName>
        <fullName evidence="9">Zn(2)-C6 fungal-type domain-containing protein</fullName>
    </recommendedName>
</protein>
<dbReference type="CDD" id="cd12148">
    <property type="entry name" value="fungal_TF_MHR"/>
    <property type="match status" value="1"/>
</dbReference>
<feature type="compositionally biased region" description="Low complexity" evidence="8">
    <location>
        <begin position="243"/>
        <end position="266"/>
    </location>
</feature>
<dbReference type="Pfam" id="PF00172">
    <property type="entry name" value="Zn_clus"/>
    <property type="match status" value="1"/>
</dbReference>
<accession>A0A163J2M4</accession>
<feature type="region of interest" description="Disordered" evidence="8">
    <location>
        <begin position="861"/>
        <end position="982"/>
    </location>
</feature>
<dbReference type="OrthoDB" id="39175at2759"/>
<evidence type="ECO:0000259" key="9">
    <source>
        <dbReference type="PROSITE" id="PS50048"/>
    </source>
</evidence>
<feature type="region of interest" description="Disordered" evidence="8">
    <location>
        <begin position="1042"/>
        <end position="1063"/>
    </location>
</feature>
<feature type="compositionally biased region" description="Low complexity" evidence="8">
    <location>
        <begin position="915"/>
        <end position="934"/>
    </location>
</feature>
<dbReference type="Gene3D" id="4.10.240.10">
    <property type="entry name" value="Zn(2)-C6 fungal-type DNA-binding domain"/>
    <property type="match status" value="1"/>
</dbReference>
<feature type="compositionally biased region" description="Polar residues" evidence="8">
    <location>
        <begin position="953"/>
        <end position="962"/>
    </location>
</feature>
<dbReference type="OMA" id="CALITHA"/>
<evidence type="ECO:0000256" key="8">
    <source>
        <dbReference type="SAM" id="MobiDB-lite"/>
    </source>
</evidence>
<feature type="compositionally biased region" description="Basic and acidic residues" evidence="8">
    <location>
        <begin position="751"/>
        <end position="761"/>
    </location>
</feature>
<evidence type="ECO:0000256" key="1">
    <source>
        <dbReference type="ARBA" id="ARBA00004123"/>
    </source>
</evidence>
<name>A0A163J2M4_ABSGL</name>
<dbReference type="SUPFAM" id="SSF57701">
    <property type="entry name" value="Zn2/Cys6 DNA-binding domain"/>
    <property type="match status" value="1"/>
</dbReference>
<evidence type="ECO:0000256" key="6">
    <source>
        <dbReference type="ARBA" id="ARBA00023163"/>
    </source>
</evidence>
<feature type="compositionally biased region" description="Low complexity" evidence="8">
    <location>
        <begin position="146"/>
        <end position="163"/>
    </location>
</feature>
<keyword evidence="6" id="KW-0804">Transcription</keyword>
<evidence type="ECO:0000256" key="7">
    <source>
        <dbReference type="ARBA" id="ARBA00023242"/>
    </source>
</evidence>
<feature type="region of interest" description="Disordered" evidence="8">
    <location>
        <begin position="239"/>
        <end position="278"/>
    </location>
</feature>
<keyword evidence="2" id="KW-0479">Metal-binding</keyword>
<feature type="compositionally biased region" description="Polar residues" evidence="8">
    <location>
        <begin position="971"/>
        <end position="982"/>
    </location>
</feature>
<dbReference type="PANTHER" id="PTHR31313:SF78">
    <property type="entry name" value="TRANSCRIPTION FACTOR DOMAIN-CONTAINING PROTEIN"/>
    <property type="match status" value="1"/>
</dbReference>
<feature type="compositionally biased region" description="Low complexity" evidence="8">
    <location>
        <begin position="884"/>
        <end position="902"/>
    </location>
</feature>
<evidence type="ECO:0000256" key="4">
    <source>
        <dbReference type="ARBA" id="ARBA00023015"/>
    </source>
</evidence>
<gene>
    <name evidence="10" type="primary">ABSGL_02217.1 scaffold 2846</name>
</gene>
<evidence type="ECO:0000313" key="11">
    <source>
        <dbReference type="Proteomes" id="UP000078561"/>
    </source>
</evidence>
<feature type="domain" description="Zn(2)-C6 fungal-type" evidence="9">
    <location>
        <begin position="5"/>
        <end position="35"/>
    </location>
</feature>
<dbReference type="SMART" id="SM00066">
    <property type="entry name" value="GAL4"/>
    <property type="match status" value="1"/>
</dbReference>
<keyword evidence="11" id="KW-1185">Reference proteome</keyword>
<dbReference type="GO" id="GO:0003677">
    <property type="term" value="F:DNA binding"/>
    <property type="evidence" value="ECO:0007669"/>
    <property type="project" value="UniProtKB-KW"/>
</dbReference>
<dbReference type="InParanoid" id="A0A163J2M4"/>
<feature type="region of interest" description="Disordered" evidence="8">
    <location>
        <begin position="83"/>
        <end position="193"/>
    </location>
</feature>
<feature type="compositionally biased region" description="Low complexity" evidence="8">
    <location>
        <begin position="1043"/>
        <end position="1054"/>
    </location>
</feature>
<keyword evidence="7" id="KW-0539">Nucleus</keyword>
<dbReference type="GO" id="GO:0000981">
    <property type="term" value="F:DNA-binding transcription factor activity, RNA polymerase II-specific"/>
    <property type="evidence" value="ECO:0007669"/>
    <property type="project" value="InterPro"/>
</dbReference>
<dbReference type="InterPro" id="IPR001138">
    <property type="entry name" value="Zn2Cys6_DnaBD"/>
</dbReference>
<dbReference type="CDD" id="cd00067">
    <property type="entry name" value="GAL4"/>
    <property type="match status" value="1"/>
</dbReference>
<dbReference type="Proteomes" id="UP000078561">
    <property type="component" value="Unassembled WGS sequence"/>
</dbReference>
<proteinExistence type="predicted"/>
<organism evidence="10">
    <name type="scientific">Absidia glauca</name>
    <name type="common">Pin mould</name>
    <dbReference type="NCBI Taxonomy" id="4829"/>
    <lineage>
        <taxon>Eukaryota</taxon>
        <taxon>Fungi</taxon>
        <taxon>Fungi incertae sedis</taxon>
        <taxon>Mucoromycota</taxon>
        <taxon>Mucoromycotina</taxon>
        <taxon>Mucoromycetes</taxon>
        <taxon>Mucorales</taxon>
        <taxon>Cunninghamellaceae</taxon>
        <taxon>Absidia</taxon>
    </lineage>
</organism>
<feature type="compositionally biased region" description="Polar residues" evidence="8">
    <location>
        <begin position="113"/>
        <end position="130"/>
    </location>
</feature>
<dbReference type="EMBL" id="LT551273">
    <property type="protein sequence ID" value="SAL96793.1"/>
    <property type="molecule type" value="Genomic_DNA"/>
</dbReference>
<dbReference type="GO" id="GO:0008270">
    <property type="term" value="F:zinc ion binding"/>
    <property type="evidence" value="ECO:0007669"/>
    <property type="project" value="InterPro"/>
</dbReference>
<keyword evidence="3" id="KW-0862">Zinc</keyword>
<dbReference type="AlphaFoldDB" id="A0A163J2M4"/>
<comment type="subcellular location">
    <subcellularLocation>
        <location evidence="1">Nucleus</location>
    </subcellularLocation>
</comment>
<feature type="region of interest" description="Disordered" evidence="8">
    <location>
        <begin position="706"/>
        <end position="761"/>
    </location>
</feature>
<evidence type="ECO:0000256" key="3">
    <source>
        <dbReference type="ARBA" id="ARBA00022833"/>
    </source>
</evidence>
<dbReference type="InterPro" id="IPR007219">
    <property type="entry name" value="XnlR_reg_dom"/>
</dbReference>
<evidence type="ECO:0000256" key="2">
    <source>
        <dbReference type="ARBA" id="ARBA00022723"/>
    </source>
</evidence>
<dbReference type="InterPro" id="IPR051615">
    <property type="entry name" value="Transcr_Regulatory_Elem"/>
</dbReference>
<evidence type="ECO:0000256" key="5">
    <source>
        <dbReference type="ARBA" id="ARBA00023125"/>
    </source>
</evidence>
<reference evidence="10" key="1">
    <citation type="submission" date="2016-04" db="EMBL/GenBank/DDBJ databases">
        <authorList>
            <person name="Evans L.H."/>
            <person name="Alamgir A."/>
            <person name="Owens N."/>
            <person name="Weber N.D."/>
            <person name="Virtaneva K."/>
            <person name="Barbian K."/>
            <person name="Babar A."/>
            <person name="Rosenke K."/>
        </authorList>
    </citation>
    <scope>NUCLEOTIDE SEQUENCE [LARGE SCALE GENOMIC DNA]</scope>
    <source>
        <strain evidence="10">CBS 101.48</strain>
    </source>
</reference>
<dbReference type="Pfam" id="PF04082">
    <property type="entry name" value="Fungal_trans"/>
    <property type="match status" value="1"/>
</dbReference>
<keyword evidence="4" id="KW-0805">Transcription regulation</keyword>